<dbReference type="GO" id="GO:0005769">
    <property type="term" value="C:early endosome"/>
    <property type="evidence" value="ECO:0007669"/>
    <property type="project" value="UniProtKB-SubCell"/>
</dbReference>
<dbReference type="SMART" id="SM00181">
    <property type="entry name" value="EGF"/>
    <property type="match status" value="2"/>
</dbReference>
<keyword evidence="10 17" id="KW-0378">Hydrolase</keyword>
<evidence type="ECO:0000256" key="7">
    <source>
        <dbReference type="ARBA" id="ARBA00011245"/>
    </source>
</evidence>
<dbReference type="InterPro" id="IPR027260">
    <property type="entry name" value="Hyaluronidase-3"/>
</dbReference>
<evidence type="ECO:0000256" key="1">
    <source>
        <dbReference type="ARBA" id="ARBA00000251"/>
    </source>
</evidence>
<keyword evidence="14 17" id="KW-0326">Glycosidase</keyword>
<evidence type="ECO:0000256" key="13">
    <source>
        <dbReference type="ARBA" id="ARBA00023279"/>
    </source>
</evidence>
<feature type="active site" description="Proton donor" evidence="18">
    <location>
        <position position="116"/>
    </location>
</feature>
<evidence type="ECO:0000256" key="8">
    <source>
        <dbReference type="ARBA" id="ARBA00022525"/>
    </source>
</evidence>
<dbReference type="Proteomes" id="UP000246464">
    <property type="component" value="Chromosome 10"/>
</dbReference>
<dbReference type="FunFam" id="3.20.20.70:FF:000065">
    <property type="entry name" value="Hyaluronidase"/>
    <property type="match status" value="3"/>
</dbReference>
<feature type="domain" description="EGF-like" evidence="24">
    <location>
        <begin position="408"/>
        <end position="419"/>
    </location>
</feature>
<evidence type="ECO:0000256" key="14">
    <source>
        <dbReference type="ARBA" id="ARBA00023295"/>
    </source>
</evidence>
<feature type="region of interest" description="Disordered" evidence="22">
    <location>
        <begin position="963"/>
        <end position="993"/>
    </location>
</feature>
<dbReference type="PIRSF" id="PIRSF500776">
    <property type="entry name" value="Hyaluronidase_3"/>
    <property type="match status" value="1"/>
</dbReference>
<dbReference type="InterPro" id="IPR000742">
    <property type="entry name" value="EGF"/>
</dbReference>
<dbReference type="InterPro" id="IPR018155">
    <property type="entry name" value="Hyaluronidase"/>
</dbReference>
<evidence type="ECO:0000256" key="21">
    <source>
        <dbReference type="RuleBase" id="RU610713"/>
    </source>
</evidence>
<dbReference type="GO" id="GO:0005783">
    <property type="term" value="C:endoplasmic reticulum"/>
    <property type="evidence" value="ECO:0007669"/>
    <property type="project" value="UniProtKB-SubCell"/>
</dbReference>
<dbReference type="PROSITE" id="PS01186">
    <property type="entry name" value="EGF_2"/>
    <property type="match status" value="1"/>
</dbReference>
<evidence type="ECO:0000256" key="20">
    <source>
        <dbReference type="PIRSR" id="PIRSR038193-3"/>
    </source>
</evidence>
<evidence type="ECO:0000313" key="25">
    <source>
        <dbReference type="EMBL" id="AWP07919.1"/>
    </source>
</evidence>
<dbReference type="PANTHER" id="PTHR11769">
    <property type="entry name" value="HYALURONIDASE"/>
    <property type="match status" value="1"/>
</dbReference>
<keyword evidence="26" id="KW-1185">Reference proteome</keyword>
<sequence length="1473" mass="169655">MVNRDWKTSLYDLVMNQTHVWNAPTESCRLRFKVDLDLSVFDIVANLNETLSGQNVTIFYHSHLGYYPYYSNSGVPINGGLPQNQSVSKHLSKARTDIDKLIPHKDFRGLGVIDWENWRPQWVRNWGSKDIYRNKSKEQIRKRHPNWPESKVEKEAKESFERAGQTFMNLTLALAEGRRPDGLWGFYLFPDCYNYGYKEHPQHYTGECPNVEHVRNDHLMWLWRESTALYPSIYLDYELKSSQNTVKFVHYRVKEAMRIASIARTDFTLPVFVYSRPFYAYTFVVLSESDLVHTIGESAALGASGVVLWGSSEYARSQRNCLTVKTYIDGPLGHYVINVTSAAKLCSKALCKKNGRCVRKSLDSDAYLHLNPRFFHIHRNPAPGGPYFHVSGHLNNHDILDMKHKFTCQCYQGWTGVHCEMPHAPPPPPPPPPPPQPVIPLPHPRGNSLLGDILFLLSLHFSCLCIIMFLGLCLIINASTPLSSRCTYCQSQHSSHYRIWPRRQVQIFSLLDIWQTLPRHRMPVVPVGGTSSSPVVPVALTCSWLLLLFHAAFGQKPAKLPLINRKPFIAAWNAPMDLCTIKYNVTAKLDHLFHIHGSPRADWTGQNVTIFYANRLGYYPYYTPQGAAVNGGLPQNCSLDLHLLKAYQDINHFIPAEDFRGLAVIDWEFWRPQWSRNWHKKDIYRQKSRELTAKAYVNVTAAQVEELARRRFEKSARTFMQRTIQLGTRLRPNGLWGFYLYPDCHNYNLHDQNYTGFCPLLESLRNDELVWLWNSSTALFPSVAIRKSHTNSVSNLHFSQHRIRESLRVASLTSKEYDLPTYVYLRLGYREEAMAFLTSKDLIHTIGESAALGAAGFVIWGDLNLTSSRSNCTKVKSFLNYRLGKYIINVTRAAEVCSDFLCQGNGRCIRRDPPARHYLHLSATSYKISPSGKGDFAVTGWHSQHDLQLLTERFRCHCYEGHEGESCDSINKVKEDDGPWRDGEEDEQERRRTEWEYEQDEQREHFVLITMLVLLSSGQDLPRTDPPIRADQPFLFMWNAPTELCDIRFGMPLDLSYFHLVSSTLKTATNQSISIFYIDRFGLFPYVDEDTGEVHDDGLPQLIDLQEHHELAEDDIEHYIPAHQPGLAVLDFEEWRPQWVRNWGSKDIYRQISIETVKKKNGSLSDDKAEDRAKFVFERAAKRYFLRSIRIGKRLRPKRLWGYYLYPDCYNYNYNNDMAGFTGDCPAIEKDRNNDLVWLWSESTALFPSIYLELVLRDSQEARLFVRHRIQEAIRVSTLPKSTYSIPVYAYIRPVYKDSTDDYMSEFDLVNTIGEAAALGAAGVISWGDMNVTETEDSCFDARRHLEQVMNPYILNVSTASQLCSMALCQGRGRCVRKRSDDDVFLHLDPRRYRIQRQRRGGPLTVSGGLSQDDISSFDRSFDCMCFSEESCRSVLTLNVINEAFSTGRNRGADKPRPLLLVMILLCLKYVAM</sequence>
<dbReference type="PIRSF" id="PIRSF038193">
    <property type="entry name" value="Hyaluronidase"/>
    <property type="match status" value="1"/>
</dbReference>
<dbReference type="GO" id="GO:0004415">
    <property type="term" value="F:hyalurononglucosaminidase activity"/>
    <property type="evidence" value="ECO:0007669"/>
    <property type="project" value="UniProtKB-UniRule"/>
</dbReference>
<organism evidence="25 26">
    <name type="scientific">Scophthalmus maximus</name>
    <name type="common">Turbot</name>
    <name type="synonym">Psetta maxima</name>
    <dbReference type="NCBI Taxonomy" id="52904"/>
    <lineage>
        <taxon>Eukaryota</taxon>
        <taxon>Metazoa</taxon>
        <taxon>Chordata</taxon>
        <taxon>Craniata</taxon>
        <taxon>Vertebrata</taxon>
        <taxon>Euteleostomi</taxon>
        <taxon>Actinopterygii</taxon>
        <taxon>Neopterygii</taxon>
        <taxon>Teleostei</taxon>
        <taxon>Neoteleostei</taxon>
        <taxon>Acanthomorphata</taxon>
        <taxon>Carangaria</taxon>
        <taxon>Pleuronectiformes</taxon>
        <taxon>Pleuronectoidei</taxon>
        <taxon>Scophthalmidae</taxon>
        <taxon>Scophthalmus</taxon>
    </lineage>
</organism>
<protein>
    <recommendedName>
        <fullName evidence="17">Hyaluronidase-3</fullName>
        <ecNumber evidence="17">3.2.1.35</ecNumber>
    </recommendedName>
</protein>
<evidence type="ECO:0000313" key="26">
    <source>
        <dbReference type="Proteomes" id="UP000246464"/>
    </source>
</evidence>
<feature type="transmembrane region" description="Helical" evidence="23">
    <location>
        <begin position="453"/>
        <end position="478"/>
    </location>
</feature>
<evidence type="ECO:0000256" key="12">
    <source>
        <dbReference type="ARBA" id="ARBA00023157"/>
    </source>
</evidence>
<reference evidence="25 26" key="1">
    <citation type="submission" date="2017-12" db="EMBL/GenBank/DDBJ databases">
        <title>Integrating genomic resources of turbot (Scophthalmus maximus) in depth evaluation of genetic and physical mapping variation across individuals.</title>
        <authorList>
            <person name="Martinez P."/>
        </authorList>
    </citation>
    <scope>NUCLEOTIDE SEQUENCE [LARGE SCALE GENOMIC DNA]</scope>
</reference>
<keyword evidence="23" id="KW-1133">Transmembrane helix</keyword>
<evidence type="ECO:0000256" key="5">
    <source>
        <dbReference type="ARBA" id="ARBA00004613"/>
    </source>
</evidence>
<keyword evidence="12 20" id="KW-1015">Disulfide bond</keyword>
<accession>A0A2U9BWQ8</accession>
<comment type="subunit">
    <text evidence="7">Monomer.</text>
</comment>
<evidence type="ECO:0000256" key="2">
    <source>
        <dbReference type="ARBA" id="ARBA00004218"/>
    </source>
</evidence>
<dbReference type="GO" id="GO:0030214">
    <property type="term" value="P:hyaluronan catabolic process"/>
    <property type="evidence" value="ECO:0007669"/>
    <property type="project" value="InterPro"/>
</dbReference>
<dbReference type="GO" id="GO:0005576">
    <property type="term" value="C:extracellular region"/>
    <property type="evidence" value="ECO:0007669"/>
    <property type="project" value="UniProtKB-SubCell"/>
</dbReference>
<dbReference type="Pfam" id="PF01630">
    <property type="entry name" value="Glyco_hydro_56"/>
    <property type="match status" value="3"/>
</dbReference>
<dbReference type="InterPro" id="IPR013785">
    <property type="entry name" value="Aldolase_TIM"/>
</dbReference>
<keyword evidence="8" id="KW-0964">Secreted</keyword>
<evidence type="ECO:0000256" key="18">
    <source>
        <dbReference type="PIRSR" id="PIRSR038193-1"/>
    </source>
</evidence>
<evidence type="ECO:0000256" key="9">
    <source>
        <dbReference type="ARBA" id="ARBA00022753"/>
    </source>
</evidence>
<gene>
    <name evidence="25" type="ORF">SMAX5B_011659</name>
</gene>
<keyword evidence="23" id="KW-0812">Transmembrane</keyword>
<dbReference type="STRING" id="52904.ENSSMAP00000003248"/>
<evidence type="ECO:0000256" key="15">
    <source>
        <dbReference type="ARBA" id="ARBA00023329"/>
    </source>
</evidence>
<evidence type="ECO:0000256" key="16">
    <source>
        <dbReference type="ARBA" id="ARBA00046183"/>
    </source>
</evidence>
<feature type="glycosylation site" description="N-linked (GlcNAc...) asparagine" evidence="19">
    <location>
        <position position="338"/>
    </location>
</feature>
<dbReference type="Gene3D" id="3.20.20.70">
    <property type="entry name" value="Aldolase class I"/>
    <property type="match status" value="3"/>
</dbReference>
<dbReference type="EMBL" id="CP026252">
    <property type="protein sequence ID" value="AWP07919.1"/>
    <property type="molecule type" value="Genomic_DNA"/>
</dbReference>
<keyword evidence="9" id="KW-0967">Endosome</keyword>
<comment type="function">
    <text evidence="16">Facilitates sperm penetration into the layer of cumulus cells surrounding the egg by digesting hyaluronic acid. Involved in induction of the acrosome reaction in the sperm. Involved in follicular atresia, the breakdown of immature ovarian follicles that are not selected to ovulate. Induces ovarian granulosa cell apoptosis, possibly via apoptotic signaling pathway involving CASP8 and CASP3 activation, and poly(ADP-ribose) polymerase (PARP) cleavage. Has no hyaluronidase activity in embryonic fibroblasts in vitro. Has no hyaluronidase activity in granulosa cells in vitro.</text>
</comment>
<dbReference type="EC" id="3.2.1.35" evidence="17"/>
<dbReference type="PRINTS" id="PR00846">
    <property type="entry name" value="GLHYDRLASE56"/>
</dbReference>
<evidence type="ECO:0000256" key="11">
    <source>
        <dbReference type="ARBA" id="ARBA00022824"/>
    </source>
</evidence>
<comment type="catalytic activity">
    <reaction evidence="1 17 21">
        <text>Random hydrolysis of (1-&gt;4)-linkages between N-acetyl-beta-D-glucosamine and D-glucuronate residues in hyaluronate.</text>
        <dbReference type="EC" id="3.2.1.35"/>
    </reaction>
</comment>
<feature type="disulfide bond" evidence="20">
    <location>
        <begin position="192"/>
        <end position="208"/>
    </location>
</feature>
<name>A0A2U9BWQ8_SCOMX</name>
<evidence type="ECO:0000256" key="22">
    <source>
        <dbReference type="SAM" id="MobiDB-lite"/>
    </source>
</evidence>
<keyword evidence="13 17" id="KW-0278">Fertilization</keyword>
<feature type="disulfide bond" evidence="20">
    <location>
        <begin position="410"/>
        <end position="419"/>
    </location>
</feature>
<keyword evidence="23" id="KW-0472">Membrane</keyword>
<keyword evidence="15" id="KW-0968">Cytoplasmic vesicle</keyword>
<evidence type="ECO:0000256" key="17">
    <source>
        <dbReference type="PIRNR" id="PIRNR038193"/>
    </source>
</evidence>
<dbReference type="SUPFAM" id="SSF51445">
    <property type="entry name" value="(Trans)glycosidases"/>
    <property type="match status" value="3"/>
</dbReference>
<evidence type="ECO:0000256" key="4">
    <source>
        <dbReference type="ARBA" id="ARBA00004412"/>
    </source>
</evidence>
<dbReference type="GO" id="GO:0001669">
    <property type="term" value="C:acrosomal vesicle"/>
    <property type="evidence" value="ECO:0007669"/>
    <property type="project" value="UniProtKB-SubCell"/>
</dbReference>
<feature type="disulfide bond" evidence="20">
    <location>
        <begin position="346"/>
        <end position="357"/>
    </location>
</feature>
<feature type="disulfide bond" evidence="20">
    <location>
        <begin position="28"/>
        <end position="321"/>
    </location>
</feature>
<feature type="disulfide bond" evidence="20">
    <location>
        <begin position="351"/>
        <end position="408"/>
    </location>
</feature>
<proteinExistence type="inferred from homology"/>
<evidence type="ECO:0000256" key="3">
    <source>
        <dbReference type="ARBA" id="ARBA00004240"/>
    </source>
</evidence>
<evidence type="ECO:0000256" key="23">
    <source>
        <dbReference type="SAM" id="Phobius"/>
    </source>
</evidence>
<evidence type="ECO:0000256" key="6">
    <source>
        <dbReference type="ARBA" id="ARBA00008871"/>
    </source>
</evidence>
<dbReference type="PANTHER" id="PTHR11769:SF9">
    <property type="entry name" value="HYALURONIDASE"/>
    <property type="match status" value="1"/>
</dbReference>
<evidence type="ECO:0000256" key="19">
    <source>
        <dbReference type="PIRSR" id="PIRSR038193-2"/>
    </source>
</evidence>
<dbReference type="GO" id="GO:0005975">
    <property type="term" value="P:carbohydrate metabolic process"/>
    <property type="evidence" value="ECO:0007669"/>
    <property type="project" value="UniProtKB-UniRule"/>
</dbReference>
<dbReference type="InterPro" id="IPR017853">
    <property type="entry name" value="GH"/>
</dbReference>
<dbReference type="GO" id="GO:0007338">
    <property type="term" value="P:single fertilization"/>
    <property type="evidence" value="ECO:0007669"/>
    <property type="project" value="UniProtKB-KW"/>
</dbReference>
<evidence type="ECO:0000259" key="24">
    <source>
        <dbReference type="PROSITE" id="PS01186"/>
    </source>
</evidence>
<comment type="similarity">
    <text evidence="6 17 21">Belongs to the glycosyl hydrolase 56 family.</text>
</comment>
<comment type="subcellular location">
    <subcellularLocation>
        <location evidence="2">Cytoplasmic vesicle</location>
        <location evidence="2">Secretory vesicle</location>
        <location evidence="2">Acrosome</location>
    </subcellularLocation>
    <subcellularLocation>
        <location evidence="4">Early endosome</location>
    </subcellularLocation>
    <subcellularLocation>
        <location evidence="3">Endoplasmic reticulum</location>
    </subcellularLocation>
    <subcellularLocation>
        <location evidence="5">Secreted</location>
    </subcellularLocation>
</comment>
<evidence type="ECO:0000256" key="10">
    <source>
        <dbReference type="ARBA" id="ARBA00022801"/>
    </source>
</evidence>
<keyword evidence="11" id="KW-0256">Endoplasmic reticulum</keyword>